<reference evidence="5" key="1">
    <citation type="submission" date="2016-02" db="EMBL/GenBank/DDBJ databases">
        <authorList>
            <person name="Rodrigo-Torres Lidia"/>
            <person name="Arahal R.David."/>
        </authorList>
    </citation>
    <scope>NUCLEOTIDE SEQUENCE [LARGE SCALE GENOMIC DNA]</scope>
    <source>
        <strain evidence="5">CECT 8713</strain>
    </source>
</reference>
<evidence type="ECO:0000259" key="3">
    <source>
        <dbReference type="Pfam" id="PF02581"/>
    </source>
</evidence>
<dbReference type="Gene3D" id="3.20.20.70">
    <property type="entry name" value="Aldolase class I"/>
    <property type="match status" value="1"/>
</dbReference>
<dbReference type="RefSeq" id="WP_062714797.1">
    <property type="nucleotide sequence ID" value="NZ_CAWRCI010000077.1"/>
</dbReference>
<dbReference type="CDD" id="cd00564">
    <property type="entry name" value="TMP_TenI"/>
    <property type="match status" value="1"/>
</dbReference>
<dbReference type="SUPFAM" id="SSF51391">
    <property type="entry name" value="Thiamin phosphate synthase"/>
    <property type="match status" value="1"/>
</dbReference>
<keyword evidence="5" id="KW-1185">Reference proteome</keyword>
<dbReference type="OrthoDB" id="9789949at2"/>
<accession>A0A128FIS8</accession>
<proteinExistence type="predicted"/>
<dbReference type="InterPro" id="IPR013785">
    <property type="entry name" value="Aldolase_TIM"/>
</dbReference>
<keyword evidence="4" id="KW-0808">Transferase</keyword>
<feature type="domain" description="Thiamine phosphate synthase/TenI" evidence="3">
    <location>
        <begin position="26"/>
        <end position="74"/>
    </location>
</feature>
<dbReference type="InterPro" id="IPR036206">
    <property type="entry name" value="ThiamineP_synth_sf"/>
</dbReference>
<dbReference type="PANTHER" id="PTHR20857">
    <property type="entry name" value="THIAMINE-PHOSPHATE PYROPHOSPHORYLASE"/>
    <property type="match status" value="1"/>
</dbReference>
<dbReference type="Pfam" id="PF02581">
    <property type="entry name" value="TMP-TENI"/>
    <property type="match status" value="1"/>
</dbReference>
<evidence type="ECO:0000256" key="2">
    <source>
        <dbReference type="ARBA" id="ARBA00022977"/>
    </source>
</evidence>
<dbReference type="InterPro" id="IPR022998">
    <property type="entry name" value="ThiamineP_synth_TenI"/>
</dbReference>
<dbReference type="GO" id="GO:0009228">
    <property type="term" value="P:thiamine biosynthetic process"/>
    <property type="evidence" value="ECO:0007669"/>
    <property type="project" value="UniProtKB-KW"/>
</dbReference>
<dbReference type="GO" id="GO:0004789">
    <property type="term" value="F:thiamine-phosphate diphosphorylase activity"/>
    <property type="evidence" value="ECO:0007669"/>
    <property type="project" value="UniProtKB-EC"/>
</dbReference>
<name>A0A128FIS8_9GAMM</name>
<keyword evidence="2" id="KW-0784">Thiamine biosynthesis</keyword>
<dbReference type="AlphaFoldDB" id="A0A128FIS8"/>
<evidence type="ECO:0000313" key="4">
    <source>
        <dbReference type="EMBL" id="CZF86707.1"/>
    </source>
</evidence>
<evidence type="ECO:0000256" key="1">
    <source>
        <dbReference type="ARBA" id="ARBA00004948"/>
    </source>
</evidence>
<evidence type="ECO:0000313" key="5">
    <source>
        <dbReference type="Proteomes" id="UP000073601"/>
    </source>
</evidence>
<dbReference type="EMBL" id="FIZY01000077">
    <property type="protein sequence ID" value="CZF86707.1"/>
    <property type="molecule type" value="Genomic_DNA"/>
</dbReference>
<sequence>MPLWRLEPYAVKVARTVLRETALGNKCRPPDIEGLRKAVEQSGYPIVAIGGINTSNLDEVMATRLAGVALVSAICHAQSPKRAAEEILAQMNRAD</sequence>
<comment type="pathway">
    <text evidence="1">Cofactor biosynthesis; thiamine diphosphate biosynthesis.</text>
</comment>
<dbReference type="GO" id="GO:0005737">
    <property type="term" value="C:cytoplasm"/>
    <property type="evidence" value="ECO:0007669"/>
    <property type="project" value="TreeGrafter"/>
</dbReference>
<dbReference type="Proteomes" id="UP000073601">
    <property type="component" value="Unassembled WGS sequence"/>
</dbReference>
<dbReference type="EC" id="2.5.1.3" evidence="4"/>
<organism evidence="4 5">
    <name type="scientific">Grimontia marina</name>
    <dbReference type="NCBI Taxonomy" id="646534"/>
    <lineage>
        <taxon>Bacteria</taxon>
        <taxon>Pseudomonadati</taxon>
        <taxon>Pseudomonadota</taxon>
        <taxon>Gammaproteobacteria</taxon>
        <taxon>Vibrionales</taxon>
        <taxon>Vibrionaceae</taxon>
        <taxon>Grimontia</taxon>
    </lineage>
</organism>
<gene>
    <name evidence="4" type="primary">thiE_3</name>
    <name evidence="4" type="ORF">GMA8713_04746</name>
</gene>
<dbReference type="PANTHER" id="PTHR20857:SF15">
    <property type="entry name" value="THIAMINE-PHOSPHATE SYNTHASE"/>
    <property type="match status" value="1"/>
</dbReference>
<protein>
    <submittedName>
        <fullName evidence="4">Thiamine-phosphate synthase</fullName>
        <ecNumber evidence="4">2.5.1.3</ecNumber>
    </submittedName>
</protein>